<evidence type="ECO:0000313" key="2">
    <source>
        <dbReference type="Proteomes" id="UP000053260"/>
    </source>
</evidence>
<sequence length="59" mass="6557">MEAAEEFRHIDAQGVGQREDLVQRDVVLPVLDVHVEGPIDPRLRSDAGLRTARVDAKLP</sequence>
<accession>A0A101V0Z6</accession>
<dbReference type="AlphaFoldDB" id="A0A101V0Z6"/>
<organism evidence="1 2">
    <name type="scientific">Streptomyces dysideae</name>
    <dbReference type="NCBI Taxonomy" id="909626"/>
    <lineage>
        <taxon>Bacteria</taxon>
        <taxon>Bacillati</taxon>
        <taxon>Actinomycetota</taxon>
        <taxon>Actinomycetes</taxon>
        <taxon>Kitasatosporales</taxon>
        <taxon>Streptomycetaceae</taxon>
        <taxon>Streptomyces</taxon>
    </lineage>
</organism>
<comment type="caution">
    <text evidence="1">The sequence shown here is derived from an EMBL/GenBank/DDBJ whole genome shotgun (WGS) entry which is preliminary data.</text>
</comment>
<keyword evidence="2" id="KW-1185">Reference proteome</keyword>
<name>A0A101V0Z6_9ACTN</name>
<proteinExistence type="predicted"/>
<dbReference type="Proteomes" id="UP000053260">
    <property type="component" value="Unassembled WGS sequence"/>
</dbReference>
<dbReference type="EMBL" id="LMXB01000036">
    <property type="protein sequence ID" value="KUO20459.1"/>
    <property type="molecule type" value="Genomic_DNA"/>
</dbReference>
<protein>
    <submittedName>
        <fullName evidence="1">Uncharacterized protein</fullName>
    </submittedName>
</protein>
<reference evidence="1 2" key="1">
    <citation type="submission" date="2015-10" db="EMBL/GenBank/DDBJ databases">
        <title>Draft genome sequence of Streptomyces sp. RV15, isolated from a marine sponge.</title>
        <authorList>
            <person name="Ruckert C."/>
            <person name="Abdelmohsen U.R."/>
            <person name="Winkler A."/>
            <person name="Hentschel U."/>
            <person name="Kalinowski J."/>
            <person name="Kampfer P."/>
            <person name="Glaeser S."/>
        </authorList>
    </citation>
    <scope>NUCLEOTIDE SEQUENCE [LARGE SCALE GENOMIC DNA]</scope>
    <source>
        <strain evidence="1 2">RV15</strain>
    </source>
</reference>
<evidence type="ECO:0000313" key="1">
    <source>
        <dbReference type="EMBL" id="KUO20459.1"/>
    </source>
</evidence>
<gene>
    <name evidence="1" type="ORF">AQJ91_14420</name>
</gene>